<keyword evidence="1" id="KW-0560">Oxidoreductase</keyword>
<name>A0A9N8Z9B1_9GLOM</name>
<dbReference type="InterPro" id="IPR036291">
    <property type="entry name" value="NAD(P)-bd_dom_sf"/>
</dbReference>
<organism evidence="2 3">
    <name type="scientific">Diversispora eburnea</name>
    <dbReference type="NCBI Taxonomy" id="1213867"/>
    <lineage>
        <taxon>Eukaryota</taxon>
        <taxon>Fungi</taxon>
        <taxon>Fungi incertae sedis</taxon>
        <taxon>Mucoromycota</taxon>
        <taxon>Glomeromycotina</taxon>
        <taxon>Glomeromycetes</taxon>
        <taxon>Diversisporales</taxon>
        <taxon>Diversisporaceae</taxon>
        <taxon>Diversispora</taxon>
    </lineage>
</organism>
<evidence type="ECO:0000313" key="2">
    <source>
        <dbReference type="EMBL" id="CAG8474389.1"/>
    </source>
</evidence>
<dbReference type="PRINTS" id="PR00081">
    <property type="entry name" value="GDHRDH"/>
</dbReference>
<dbReference type="OrthoDB" id="191139at2759"/>
<gene>
    <name evidence="2" type="ORF">DEBURN_LOCUS3321</name>
</gene>
<dbReference type="Pfam" id="PF00106">
    <property type="entry name" value="adh_short"/>
    <property type="match status" value="1"/>
</dbReference>
<sequence>MFDIFHKSTNFTINDIPDLQGKIVIVTGANTGIGFITAQELARKNAYVFVACRNQTKGEKAVDEIKRVTGNDKVEYLPLDLSSLKSVLKATELFLDRKLPLHILINNAGIMGTPFTLTEDGIQDQFGINHIASAPSRIVNITSHVPKCGIDFEDINNPNAYNTYSRYCQSKLANILFSLELNKRLADKEVYVNSVHPEIFRNLKDSTGFMVKLITRLFVTPVENGAMTSLYCATSPEIFEKNLRGKYFEPVD</sequence>
<evidence type="ECO:0000313" key="3">
    <source>
        <dbReference type="Proteomes" id="UP000789706"/>
    </source>
</evidence>
<dbReference type="EMBL" id="CAJVPK010000208">
    <property type="protein sequence ID" value="CAG8474389.1"/>
    <property type="molecule type" value="Genomic_DNA"/>
</dbReference>
<proteinExistence type="predicted"/>
<dbReference type="InterPro" id="IPR002347">
    <property type="entry name" value="SDR_fam"/>
</dbReference>
<dbReference type="Proteomes" id="UP000789706">
    <property type="component" value="Unassembled WGS sequence"/>
</dbReference>
<dbReference type="PANTHER" id="PTHR43157">
    <property type="entry name" value="PHOSPHATIDYLINOSITOL-GLYCAN BIOSYNTHESIS CLASS F PROTEIN-RELATED"/>
    <property type="match status" value="1"/>
</dbReference>
<dbReference type="Gene3D" id="3.40.50.720">
    <property type="entry name" value="NAD(P)-binding Rossmann-like Domain"/>
    <property type="match status" value="1"/>
</dbReference>
<dbReference type="CDD" id="cd05327">
    <property type="entry name" value="retinol-DH_like_SDR_c_like"/>
    <property type="match status" value="1"/>
</dbReference>
<dbReference type="GO" id="GO:0016491">
    <property type="term" value="F:oxidoreductase activity"/>
    <property type="evidence" value="ECO:0007669"/>
    <property type="project" value="UniProtKB-KW"/>
</dbReference>
<reference evidence="2" key="1">
    <citation type="submission" date="2021-06" db="EMBL/GenBank/DDBJ databases">
        <authorList>
            <person name="Kallberg Y."/>
            <person name="Tangrot J."/>
            <person name="Rosling A."/>
        </authorList>
    </citation>
    <scope>NUCLEOTIDE SEQUENCE</scope>
    <source>
        <strain evidence="2">AZ414A</strain>
    </source>
</reference>
<dbReference type="AlphaFoldDB" id="A0A9N8Z9B1"/>
<comment type="caution">
    <text evidence="2">The sequence shown here is derived from an EMBL/GenBank/DDBJ whole genome shotgun (WGS) entry which is preliminary data.</text>
</comment>
<dbReference type="PANTHER" id="PTHR43157:SF31">
    <property type="entry name" value="PHOSPHATIDYLINOSITOL-GLYCAN BIOSYNTHESIS CLASS F PROTEIN"/>
    <property type="match status" value="1"/>
</dbReference>
<accession>A0A9N8Z9B1</accession>
<keyword evidence="3" id="KW-1185">Reference proteome</keyword>
<dbReference type="SUPFAM" id="SSF51735">
    <property type="entry name" value="NAD(P)-binding Rossmann-fold domains"/>
    <property type="match status" value="1"/>
</dbReference>
<evidence type="ECO:0000256" key="1">
    <source>
        <dbReference type="ARBA" id="ARBA00023002"/>
    </source>
</evidence>
<protein>
    <submittedName>
        <fullName evidence="2">9417_t:CDS:1</fullName>
    </submittedName>
</protein>